<feature type="region of interest" description="Disordered" evidence="1">
    <location>
        <begin position="178"/>
        <end position="331"/>
    </location>
</feature>
<dbReference type="Pfam" id="PF13490">
    <property type="entry name" value="zf-HC2"/>
    <property type="match status" value="1"/>
</dbReference>
<feature type="domain" description="Putative zinc-finger" evidence="2">
    <location>
        <begin position="10"/>
        <end position="39"/>
    </location>
</feature>
<dbReference type="InterPro" id="IPR027383">
    <property type="entry name" value="Znf_put"/>
</dbReference>
<proteinExistence type="predicted"/>
<dbReference type="InterPro" id="IPR041916">
    <property type="entry name" value="Anti_sigma_zinc_sf"/>
</dbReference>
<feature type="compositionally biased region" description="Basic and acidic residues" evidence="1">
    <location>
        <begin position="211"/>
        <end position="225"/>
    </location>
</feature>
<evidence type="ECO:0000313" key="4">
    <source>
        <dbReference type="Proteomes" id="UP001611383"/>
    </source>
</evidence>
<feature type="region of interest" description="Disordered" evidence="1">
    <location>
        <begin position="125"/>
        <end position="159"/>
    </location>
</feature>
<organism evidence="3 4">
    <name type="scientific">Archangium minus</name>
    <dbReference type="NCBI Taxonomy" id="83450"/>
    <lineage>
        <taxon>Bacteria</taxon>
        <taxon>Pseudomonadati</taxon>
        <taxon>Myxococcota</taxon>
        <taxon>Myxococcia</taxon>
        <taxon>Myxococcales</taxon>
        <taxon>Cystobacterineae</taxon>
        <taxon>Archangiaceae</taxon>
        <taxon>Archangium</taxon>
    </lineage>
</organism>
<evidence type="ECO:0000256" key="1">
    <source>
        <dbReference type="SAM" id="MobiDB-lite"/>
    </source>
</evidence>
<reference evidence="3 4" key="1">
    <citation type="submission" date="2019-08" db="EMBL/GenBank/DDBJ databases">
        <title>Archangium and Cystobacter genomes.</title>
        <authorList>
            <person name="Chen I.-C.K."/>
            <person name="Wielgoss S."/>
        </authorList>
    </citation>
    <scope>NUCLEOTIDE SEQUENCE [LARGE SCALE GENOMIC DNA]</scope>
    <source>
        <strain evidence="3 4">Cbm 6</strain>
    </source>
</reference>
<protein>
    <recommendedName>
        <fullName evidence="2">Putative zinc-finger domain-containing protein</fullName>
    </recommendedName>
</protein>
<feature type="compositionally biased region" description="Basic and acidic residues" evidence="1">
    <location>
        <begin position="385"/>
        <end position="396"/>
    </location>
</feature>
<evidence type="ECO:0000313" key="3">
    <source>
        <dbReference type="EMBL" id="WNG46408.1"/>
    </source>
</evidence>
<dbReference type="Gene3D" id="1.10.10.1320">
    <property type="entry name" value="Anti-sigma factor, zinc-finger domain"/>
    <property type="match status" value="1"/>
</dbReference>
<dbReference type="Proteomes" id="UP001611383">
    <property type="component" value="Chromosome"/>
</dbReference>
<keyword evidence="4" id="KW-1185">Reference proteome</keyword>
<sequence>MKPQGAHAHEDRLLDFAYGELPPSEARLMEQHVQGCSRCSEALESIRGVRISMSRLPLETAPDAGLESLLAYAQQSARRSAAGSELPPRWWRRLLAPALGVAAMSVFGVVVVQVNRDVNLSPALKQEATQETSPRSKDKAEVAQVPAPSAVSPPAPVPAEVGRLHAQLDDKMRDEMRAEPLPMKLAPKPVSRSVRSSDWSNAGAGSAGGFPEKKVALDSDDKASDSDAFGSQESWKLKRGVVARKNWPSEPKAERAEPAQEAVVAEAEQAPPASEEQSSGESLAAGAAPPPPPAQYQPSAAPASAYASRASPSPAELLRQADGASRSGDREQEVAFLRAAMAAGAQGAQLVNVLSRLCDAEAALGRRQSAVEACKRVMMMAPGSREARQAQRRLESELQSPADEVESEPKAASPMTK</sequence>
<feature type="compositionally biased region" description="Low complexity" evidence="1">
    <location>
        <begin position="259"/>
        <end position="287"/>
    </location>
</feature>
<evidence type="ECO:0000259" key="2">
    <source>
        <dbReference type="Pfam" id="PF13490"/>
    </source>
</evidence>
<feature type="compositionally biased region" description="Low complexity" evidence="1">
    <location>
        <begin position="296"/>
        <end position="315"/>
    </location>
</feature>
<accession>A0ABY9WT67</accession>
<dbReference type="EMBL" id="CP043494">
    <property type="protein sequence ID" value="WNG46408.1"/>
    <property type="molecule type" value="Genomic_DNA"/>
</dbReference>
<gene>
    <name evidence="3" type="ORF">F0U60_21520</name>
</gene>
<feature type="region of interest" description="Disordered" evidence="1">
    <location>
        <begin position="382"/>
        <end position="417"/>
    </location>
</feature>
<name>A0ABY9WT67_9BACT</name>